<dbReference type="InterPro" id="IPR000182">
    <property type="entry name" value="GNAT_dom"/>
</dbReference>
<dbReference type="Proteomes" id="UP001210678">
    <property type="component" value="Unassembled WGS sequence"/>
</dbReference>
<dbReference type="EMBL" id="JAQLOI010000003">
    <property type="protein sequence ID" value="MDB1125835.1"/>
    <property type="molecule type" value="Genomic_DNA"/>
</dbReference>
<dbReference type="SUPFAM" id="SSF55729">
    <property type="entry name" value="Acyl-CoA N-acyltransferases (Nat)"/>
    <property type="match status" value="1"/>
</dbReference>
<dbReference type="PROSITE" id="PS51186">
    <property type="entry name" value="GNAT"/>
    <property type="match status" value="1"/>
</dbReference>
<evidence type="ECO:0000259" key="1">
    <source>
        <dbReference type="PROSITE" id="PS51186"/>
    </source>
</evidence>
<protein>
    <submittedName>
        <fullName evidence="2">GNAT family N-acetyltransferase</fullName>
    </submittedName>
</protein>
<dbReference type="Gene3D" id="3.40.630.30">
    <property type="match status" value="1"/>
</dbReference>
<dbReference type="RefSeq" id="WP_272139905.1">
    <property type="nucleotide sequence ID" value="NZ_JAQLOI010000003.1"/>
</dbReference>
<dbReference type="InterPro" id="IPR016181">
    <property type="entry name" value="Acyl_CoA_acyltransferase"/>
</dbReference>
<gene>
    <name evidence="2" type="ORF">PGX00_20085</name>
</gene>
<dbReference type="Pfam" id="PF00583">
    <property type="entry name" value="Acetyltransf_1"/>
    <property type="match status" value="1"/>
</dbReference>
<dbReference type="CDD" id="cd04301">
    <property type="entry name" value="NAT_SF"/>
    <property type="match status" value="1"/>
</dbReference>
<evidence type="ECO:0000313" key="3">
    <source>
        <dbReference type="Proteomes" id="UP001210678"/>
    </source>
</evidence>
<dbReference type="InterPro" id="IPR052829">
    <property type="entry name" value="N-acetyltransferase_domain"/>
</dbReference>
<accession>A0ABT4YWS3</accession>
<name>A0ABT4YWS3_9VIBR</name>
<proteinExistence type="predicted"/>
<organism evidence="2 3">
    <name type="scientific">Vibrio algarum</name>
    <dbReference type="NCBI Taxonomy" id="3020714"/>
    <lineage>
        <taxon>Bacteria</taxon>
        <taxon>Pseudomonadati</taxon>
        <taxon>Pseudomonadota</taxon>
        <taxon>Gammaproteobacteria</taxon>
        <taxon>Vibrionales</taxon>
        <taxon>Vibrionaceae</taxon>
        <taxon>Vibrio</taxon>
    </lineage>
</organism>
<reference evidence="2 3" key="1">
    <citation type="submission" date="2023-01" db="EMBL/GenBank/DDBJ databases">
        <title>Vibrio sp. KJ40-1 sp.nov, isolated from marine algae.</title>
        <authorList>
            <person name="Butt M."/>
            <person name="Kim J.M.J."/>
            <person name="Jeon C.O.C."/>
        </authorList>
    </citation>
    <scope>NUCLEOTIDE SEQUENCE [LARGE SCALE GENOMIC DNA]</scope>
    <source>
        <strain evidence="2 3">KJ40-1</strain>
    </source>
</reference>
<dbReference type="PANTHER" id="PTHR43259">
    <property type="entry name" value="SPT10P"/>
    <property type="match status" value="1"/>
</dbReference>
<comment type="caution">
    <text evidence="2">The sequence shown here is derived from an EMBL/GenBank/DDBJ whole genome shotgun (WGS) entry which is preliminary data.</text>
</comment>
<feature type="domain" description="N-acetyltransferase" evidence="1">
    <location>
        <begin position="2"/>
        <end position="157"/>
    </location>
</feature>
<sequence>MIKLRKMRDDEFSAYRQYSMLAYGSDLAENYGYTLNEAADIADNKLTECFPDGIETSDHEMYCIEFGVESAAQLVGYLWYKVAEPDKTAFIYDFYVFEGFRGCGIGTQVFSKLESRLKARGVEFLNLRVASNNERAKKLYQKLAFNVTGYNMTKKID</sequence>
<evidence type="ECO:0000313" key="2">
    <source>
        <dbReference type="EMBL" id="MDB1125835.1"/>
    </source>
</evidence>
<dbReference type="PANTHER" id="PTHR43259:SF1">
    <property type="entry name" value="N-ACETYLTRANSFERASE DOMAIN-CONTAINING PROTEIN"/>
    <property type="match status" value="1"/>
</dbReference>
<keyword evidence="3" id="KW-1185">Reference proteome</keyword>